<evidence type="ECO:0000259" key="2">
    <source>
        <dbReference type="Pfam" id="PF13559"/>
    </source>
</evidence>
<protein>
    <recommendedName>
        <fullName evidence="2">Protein-glutamine gamma-glutamyltransferase-like C-terminal domain-containing protein</fullName>
    </recommendedName>
</protein>
<organism evidence="3 4">
    <name type="scientific">Actinomycetospora corticicola</name>
    <dbReference type="NCBI Taxonomy" id="663602"/>
    <lineage>
        <taxon>Bacteria</taxon>
        <taxon>Bacillati</taxon>
        <taxon>Actinomycetota</taxon>
        <taxon>Actinomycetes</taxon>
        <taxon>Pseudonocardiales</taxon>
        <taxon>Pseudonocardiaceae</taxon>
        <taxon>Actinomycetospora</taxon>
    </lineage>
</organism>
<keyword evidence="1" id="KW-0812">Transmembrane</keyword>
<dbReference type="Proteomes" id="UP000535890">
    <property type="component" value="Unassembled WGS sequence"/>
</dbReference>
<dbReference type="EMBL" id="JACCBN010000001">
    <property type="protein sequence ID" value="NYD35490.1"/>
    <property type="molecule type" value="Genomic_DNA"/>
</dbReference>
<evidence type="ECO:0000313" key="3">
    <source>
        <dbReference type="EMBL" id="NYD35490.1"/>
    </source>
</evidence>
<dbReference type="RefSeq" id="WP_179793319.1">
    <property type="nucleotide sequence ID" value="NZ_BAABHP010000017.1"/>
</dbReference>
<name>A0A7Y9DU43_9PSEU</name>
<evidence type="ECO:0000313" key="4">
    <source>
        <dbReference type="Proteomes" id="UP000535890"/>
    </source>
</evidence>
<proteinExistence type="predicted"/>
<dbReference type="AlphaFoldDB" id="A0A7Y9DU43"/>
<keyword evidence="1" id="KW-0472">Membrane</keyword>
<keyword evidence="1" id="KW-1133">Transmembrane helix</keyword>
<feature type="transmembrane region" description="Helical" evidence="1">
    <location>
        <begin position="59"/>
        <end position="81"/>
    </location>
</feature>
<comment type="caution">
    <text evidence="3">The sequence shown here is derived from an EMBL/GenBank/DDBJ whole genome shotgun (WGS) entry which is preliminary data.</text>
</comment>
<keyword evidence="4" id="KW-1185">Reference proteome</keyword>
<evidence type="ECO:0000256" key="1">
    <source>
        <dbReference type="SAM" id="Phobius"/>
    </source>
</evidence>
<gene>
    <name evidence="3" type="ORF">BJ983_001592</name>
</gene>
<reference evidence="3 4" key="1">
    <citation type="submission" date="2020-07" db="EMBL/GenBank/DDBJ databases">
        <title>Sequencing the genomes of 1000 actinobacteria strains.</title>
        <authorList>
            <person name="Klenk H.-P."/>
        </authorList>
    </citation>
    <scope>NUCLEOTIDE SEQUENCE [LARGE SCALE GENOMIC DNA]</scope>
    <source>
        <strain evidence="3 4">DSM 45772</strain>
    </source>
</reference>
<accession>A0A7Y9DU43</accession>
<dbReference type="InterPro" id="IPR025403">
    <property type="entry name" value="TgpA-like_C"/>
</dbReference>
<feature type="domain" description="Protein-glutamine gamma-glutamyltransferase-like C-terminal" evidence="2">
    <location>
        <begin position="128"/>
        <end position="196"/>
    </location>
</feature>
<dbReference type="Pfam" id="PF13559">
    <property type="entry name" value="DUF4129"/>
    <property type="match status" value="1"/>
</dbReference>
<sequence length="207" mass="22068">MIPAPPPFTPTADEARDLAARELAKTAYRAREPGVLERVGQWLLDRLDDLVALLTAQRLGGAGGVLVVVALVVVAVVVVRWRLGRASRAARTASASLDATGLTAADHRRRAAEHADACRYDEAVREWMRALVRDLEERDVLAARPGRTAGEAAREAAAVLPAADAALTDAARCFDETVYGGRPADATAVDRMRAADAVVREQRVAVG</sequence>